<comment type="caution">
    <text evidence="22">The sequence shown here is derived from an EMBL/GenBank/DDBJ whole genome shotgun (WGS) entry which is preliminary data.</text>
</comment>
<feature type="transmembrane region" description="Helical" evidence="21">
    <location>
        <begin position="252"/>
        <end position="275"/>
    </location>
</feature>
<proteinExistence type="inferred from homology"/>
<feature type="transmembrane region" description="Helical" evidence="21">
    <location>
        <begin position="161"/>
        <end position="181"/>
    </location>
</feature>
<keyword evidence="8" id="KW-0521">NADP</keyword>
<dbReference type="InterPro" id="IPR018083">
    <property type="entry name" value="Sterol_reductase_CS"/>
</dbReference>
<keyword evidence="7" id="KW-0256">Endoplasmic reticulum</keyword>
<evidence type="ECO:0000256" key="20">
    <source>
        <dbReference type="SAM" id="MobiDB-lite"/>
    </source>
</evidence>
<reference evidence="22" key="1">
    <citation type="submission" date="2022-08" db="EMBL/GenBank/DDBJ databases">
        <title>Novel sulfate-reducing endosymbionts in the free-living metamonad Anaeramoeba.</title>
        <authorList>
            <person name="Jerlstrom-Hultqvist J."/>
            <person name="Cepicka I."/>
            <person name="Gallot-Lavallee L."/>
            <person name="Salas-Leiva D."/>
            <person name="Curtis B.A."/>
            <person name="Zahonova K."/>
            <person name="Pipaliya S."/>
            <person name="Dacks J."/>
            <person name="Roger A.J."/>
        </authorList>
    </citation>
    <scope>NUCLEOTIDE SEQUENCE</scope>
    <source>
        <strain evidence="22">Schooner1</strain>
    </source>
</reference>
<evidence type="ECO:0000256" key="6">
    <source>
        <dbReference type="ARBA" id="ARBA00022778"/>
    </source>
</evidence>
<keyword evidence="10 21" id="KW-1133">Transmembrane helix</keyword>
<evidence type="ECO:0000313" key="23">
    <source>
        <dbReference type="Proteomes" id="UP001150062"/>
    </source>
</evidence>
<evidence type="ECO:0000256" key="19">
    <source>
        <dbReference type="ARBA" id="ARBA00042688"/>
    </source>
</evidence>
<evidence type="ECO:0000256" key="3">
    <source>
        <dbReference type="ARBA" id="ARBA00022516"/>
    </source>
</evidence>
<name>A0ABQ8YGT0_9EUKA</name>
<dbReference type="EC" id="1.3.1.21" evidence="17"/>
<keyword evidence="12" id="KW-0756">Sterol biosynthesis</keyword>
<comment type="similarity">
    <text evidence="2">Belongs to the ERG4/ERG24 family.</text>
</comment>
<evidence type="ECO:0000256" key="21">
    <source>
        <dbReference type="SAM" id="Phobius"/>
    </source>
</evidence>
<evidence type="ECO:0000256" key="8">
    <source>
        <dbReference type="ARBA" id="ARBA00022857"/>
    </source>
</evidence>
<feature type="transmembrane region" description="Helical" evidence="21">
    <location>
        <begin position="130"/>
        <end position="149"/>
    </location>
</feature>
<keyword evidence="14 21" id="KW-0472">Membrane</keyword>
<dbReference type="Gene3D" id="1.20.120.1630">
    <property type="match status" value="1"/>
</dbReference>
<keyword evidence="16" id="KW-0753">Steroid metabolism</keyword>
<evidence type="ECO:0000256" key="9">
    <source>
        <dbReference type="ARBA" id="ARBA00022955"/>
    </source>
</evidence>
<evidence type="ECO:0000256" key="17">
    <source>
        <dbReference type="ARBA" id="ARBA00038851"/>
    </source>
</evidence>
<dbReference type="EMBL" id="JAOAOG010000168">
    <property type="protein sequence ID" value="KAJ6243715.1"/>
    <property type="molecule type" value="Genomic_DNA"/>
</dbReference>
<keyword evidence="11" id="KW-0560">Oxidoreductase</keyword>
<gene>
    <name evidence="22" type="ORF">M0813_22155</name>
</gene>
<evidence type="ECO:0000256" key="13">
    <source>
        <dbReference type="ARBA" id="ARBA00023098"/>
    </source>
</evidence>
<keyword evidence="13" id="KW-0443">Lipid metabolism</keyword>
<evidence type="ECO:0000256" key="7">
    <source>
        <dbReference type="ARBA" id="ARBA00022824"/>
    </source>
</evidence>
<protein>
    <recommendedName>
        <fullName evidence="18">7-dehydrocholesterol reductase</fullName>
        <ecNumber evidence="17">1.3.1.21</ecNumber>
    </recommendedName>
    <alternativeName>
        <fullName evidence="19">Sterol Delta(7)-reductase</fullName>
    </alternativeName>
</protein>
<feature type="transmembrane region" description="Helical" evidence="21">
    <location>
        <begin position="30"/>
        <end position="48"/>
    </location>
</feature>
<feature type="transmembrane region" description="Helical" evidence="21">
    <location>
        <begin position="314"/>
        <end position="335"/>
    </location>
</feature>
<evidence type="ECO:0000256" key="1">
    <source>
        <dbReference type="ARBA" id="ARBA00004477"/>
    </source>
</evidence>
<dbReference type="PROSITE" id="PS01018">
    <property type="entry name" value="STEROL_REDUCT_2"/>
    <property type="match status" value="1"/>
</dbReference>
<organism evidence="22 23">
    <name type="scientific">Anaeramoeba flamelloides</name>
    <dbReference type="NCBI Taxonomy" id="1746091"/>
    <lineage>
        <taxon>Eukaryota</taxon>
        <taxon>Metamonada</taxon>
        <taxon>Anaeramoebidae</taxon>
        <taxon>Anaeramoeba</taxon>
    </lineage>
</organism>
<evidence type="ECO:0000256" key="5">
    <source>
        <dbReference type="ARBA" id="ARBA00022692"/>
    </source>
</evidence>
<keyword evidence="6" id="KW-0152">Cholesterol biosynthesis</keyword>
<feature type="transmembrane region" description="Helical" evidence="21">
    <location>
        <begin position="398"/>
        <end position="423"/>
    </location>
</feature>
<dbReference type="PANTHER" id="PTHR21257">
    <property type="entry name" value="DELTA(14)-STEROL REDUCTASE"/>
    <property type="match status" value="1"/>
</dbReference>
<keyword evidence="5 21" id="KW-0812">Transmembrane</keyword>
<keyword evidence="4" id="KW-0153">Cholesterol metabolism</keyword>
<dbReference type="Proteomes" id="UP001150062">
    <property type="component" value="Unassembled WGS sequence"/>
</dbReference>
<feature type="transmembrane region" description="Helical" evidence="21">
    <location>
        <begin position="287"/>
        <end position="308"/>
    </location>
</feature>
<evidence type="ECO:0000256" key="4">
    <source>
        <dbReference type="ARBA" id="ARBA00022548"/>
    </source>
</evidence>
<dbReference type="Pfam" id="PF01222">
    <property type="entry name" value="ERG4_ERG24"/>
    <property type="match status" value="1"/>
</dbReference>
<evidence type="ECO:0000256" key="10">
    <source>
        <dbReference type="ARBA" id="ARBA00022989"/>
    </source>
</evidence>
<dbReference type="InterPro" id="IPR001171">
    <property type="entry name" value="ERG24_DHCR-like"/>
</dbReference>
<evidence type="ECO:0000256" key="18">
    <source>
        <dbReference type="ARBA" id="ARBA00039984"/>
    </source>
</evidence>
<feature type="transmembrane region" description="Helical" evidence="21">
    <location>
        <begin position="374"/>
        <end position="392"/>
    </location>
</feature>
<keyword evidence="3" id="KW-0444">Lipid biosynthesis</keyword>
<evidence type="ECO:0000256" key="11">
    <source>
        <dbReference type="ARBA" id="ARBA00023002"/>
    </source>
</evidence>
<feature type="transmembrane region" description="Helical" evidence="21">
    <location>
        <begin position="221"/>
        <end position="240"/>
    </location>
</feature>
<evidence type="ECO:0000313" key="22">
    <source>
        <dbReference type="EMBL" id="KAJ6243715.1"/>
    </source>
</evidence>
<evidence type="ECO:0000256" key="16">
    <source>
        <dbReference type="ARBA" id="ARBA00023221"/>
    </source>
</evidence>
<dbReference type="PANTHER" id="PTHR21257:SF38">
    <property type="entry name" value="7-DEHYDROCHOLESTEROL REDUCTASE"/>
    <property type="match status" value="1"/>
</dbReference>
<feature type="region of interest" description="Disordered" evidence="20">
    <location>
        <begin position="1"/>
        <end position="22"/>
    </location>
</feature>
<comment type="subcellular location">
    <subcellularLocation>
        <location evidence="1">Endoplasmic reticulum membrane</location>
        <topology evidence="1">Multi-pass membrane protein</topology>
    </subcellularLocation>
</comment>
<keyword evidence="9" id="KW-0752">Steroid biosynthesis</keyword>
<keyword evidence="23" id="KW-1185">Reference proteome</keyword>
<sequence>MSKNKKASQSQPKKKQPSHARKNQATLLKTLKIIPIVLFSPFAVLFLWEVHYNYQNSFLKYFGDLSQIPKEDLFQTVSQQFLKNFTFRPFVLAIIASYFVIQFIILHLVPGKTIKGPLTRNNAQGIYKDNGFLSYFVSILVYLISAYVLKLFRPVDVYHHFGEILATLSIIGLSFCLFFYLKGRFNPNCNDHGSNGNFIFDYYWGMELHPRIFNTDLKQYINCRIGMVLWALLNIIYLDAQYSLHGHLSDSMLVSVVLQLVYITKFFWWESGYFFTIDIMVDRAGFYICWGCIAYLPLMYTIPSLFLVQSPIELGSAKALAILLFGLSSILLNYWSDQQKQIFRKTKGKCKIFGKEPKILETEYTDKNNQIKKGMLLISGFWGMARHINYLFEICLAFAWSVTGLFSHLFPYIYVIFLTVLLLHRERRDNERCSNKYKKYWIQYCKHVQYRIIPKIF</sequence>
<accession>A0ABQ8YGT0</accession>
<keyword evidence="15" id="KW-1207">Sterol metabolism</keyword>
<evidence type="ECO:0000256" key="15">
    <source>
        <dbReference type="ARBA" id="ARBA00023166"/>
    </source>
</evidence>
<feature type="transmembrane region" description="Helical" evidence="21">
    <location>
        <begin position="90"/>
        <end position="109"/>
    </location>
</feature>
<evidence type="ECO:0000256" key="2">
    <source>
        <dbReference type="ARBA" id="ARBA00005402"/>
    </source>
</evidence>
<evidence type="ECO:0000256" key="12">
    <source>
        <dbReference type="ARBA" id="ARBA00023011"/>
    </source>
</evidence>
<evidence type="ECO:0000256" key="14">
    <source>
        <dbReference type="ARBA" id="ARBA00023136"/>
    </source>
</evidence>